<accession>A0ABD3JP52</accession>
<dbReference type="SUPFAM" id="SSF56219">
    <property type="entry name" value="DNase I-like"/>
    <property type="match status" value="1"/>
</dbReference>
<comment type="caution">
    <text evidence="1">The sequence shown here is derived from an EMBL/GenBank/DDBJ whole genome shotgun (WGS) entry which is preliminary data.</text>
</comment>
<dbReference type="AlphaFoldDB" id="A0ABD3JP52"/>
<protein>
    <recommendedName>
        <fullName evidence="3">Endonuclease/exonuclease/phosphatase domain-containing protein</fullName>
    </recommendedName>
</protein>
<organism evidence="1 2">
    <name type="scientific">Eucalyptus globulus</name>
    <name type="common">Tasmanian blue gum</name>
    <dbReference type="NCBI Taxonomy" id="34317"/>
    <lineage>
        <taxon>Eukaryota</taxon>
        <taxon>Viridiplantae</taxon>
        <taxon>Streptophyta</taxon>
        <taxon>Embryophyta</taxon>
        <taxon>Tracheophyta</taxon>
        <taxon>Spermatophyta</taxon>
        <taxon>Magnoliopsida</taxon>
        <taxon>eudicotyledons</taxon>
        <taxon>Gunneridae</taxon>
        <taxon>Pentapetalae</taxon>
        <taxon>rosids</taxon>
        <taxon>malvids</taxon>
        <taxon>Myrtales</taxon>
        <taxon>Myrtaceae</taxon>
        <taxon>Myrtoideae</taxon>
        <taxon>Eucalypteae</taxon>
        <taxon>Eucalyptus</taxon>
    </lineage>
</organism>
<proteinExistence type="predicted"/>
<name>A0ABD3JP52_EUCGL</name>
<keyword evidence="2" id="KW-1185">Reference proteome</keyword>
<dbReference type="Gene3D" id="3.60.10.10">
    <property type="entry name" value="Endonuclease/exonuclease/phosphatase"/>
    <property type="match status" value="1"/>
</dbReference>
<evidence type="ECO:0000313" key="2">
    <source>
        <dbReference type="Proteomes" id="UP001634007"/>
    </source>
</evidence>
<sequence>MQGSAWLIVGDFNAINNPSDCASSGSSTTWVHCFDEFSHCLDRTELEDLRYVGLRYTWSTFSNNSRKMRKIDRVLVNTKWNDEFSFSEASFLNPEISNHSPMVVRILSPASRRKPFKFYDFWMKHPDFSSIVQQVWEIQVDGMPMFRLVCKLKALKGRLKRLNREAFSNISVGTNEARNALRTTQLILQEDPDNVMLAELEKTQHRVYVELRTYEESFLRQKSRVRWLKEGDLNTKFFHQLVNRRQLRN</sequence>
<evidence type="ECO:0008006" key="3">
    <source>
        <dbReference type="Google" id="ProtNLM"/>
    </source>
</evidence>
<gene>
    <name evidence="1" type="ORF">ACJRO7_031027</name>
</gene>
<reference evidence="1 2" key="1">
    <citation type="submission" date="2024-11" db="EMBL/GenBank/DDBJ databases">
        <title>Chromosome-level genome assembly of Eucalyptus globulus Labill. provides insights into its genome evolution.</title>
        <authorList>
            <person name="Li X."/>
        </authorList>
    </citation>
    <scope>NUCLEOTIDE SEQUENCE [LARGE SCALE GENOMIC DNA]</scope>
    <source>
        <strain evidence="1">CL2024</strain>
        <tissue evidence="1">Fresh tender leaves</tissue>
    </source>
</reference>
<dbReference type="EMBL" id="JBJKBG010000008">
    <property type="protein sequence ID" value="KAL3726071.1"/>
    <property type="molecule type" value="Genomic_DNA"/>
</dbReference>
<dbReference type="InterPro" id="IPR036691">
    <property type="entry name" value="Endo/exonu/phosph_ase_sf"/>
</dbReference>
<dbReference type="Proteomes" id="UP001634007">
    <property type="component" value="Unassembled WGS sequence"/>
</dbReference>
<dbReference type="PANTHER" id="PTHR33710:SF71">
    <property type="entry name" value="ENDONUCLEASE_EXONUCLEASE_PHOSPHATASE DOMAIN-CONTAINING PROTEIN"/>
    <property type="match status" value="1"/>
</dbReference>
<evidence type="ECO:0000313" key="1">
    <source>
        <dbReference type="EMBL" id="KAL3726071.1"/>
    </source>
</evidence>
<dbReference type="PANTHER" id="PTHR33710">
    <property type="entry name" value="BNAC02G09200D PROTEIN"/>
    <property type="match status" value="1"/>
</dbReference>